<feature type="domain" description="MASE1" evidence="7">
    <location>
        <begin position="255"/>
        <end position="534"/>
    </location>
</feature>
<feature type="transmembrane region" description="Helical" evidence="6">
    <location>
        <begin position="463"/>
        <end position="479"/>
    </location>
</feature>
<feature type="transmembrane region" description="Helical" evidence="6">
    <location>
        <begin position="438"/>
        <end position="457"/>
    </location>
</feature>
<keyword evidence="9" id="KW-1185">Reference proteome</keyword>
<comment type="subcellular location">
    <subcellularLocation>
        <location evidence="1">Cell membrane</location>
        <topology evidence="1">Multi-pass membrane protein</topology>
    </subcellularLocation>
</comment>
<organism evidence="8 9">
    <name type="scientific">Mycena chlorophos</name>
    <name type="common">Agaric fungus</name>
    <name type="synonym">Agaricus chlorophos</name>
    <dbReference type="NCBI Taxonomy" id="658473"/>
    <lineage>
        <taxon>Eukaryota</taxon>
        <taxon>Fungi</taxon>
        <taxon>Dikarya</taxon>
        <taxon>Basidiomycota</taxon>
        <taxon>Agaricomycotina</taxon>
        <taxon>Agaricomycetes</taxon>
        <taxon>Agaricomycetidae</taxon>
        <taxon>Agaricales</taxon>
        <taxon>Marasmiineae</taxon>
        <taxon>Mycenaceae</taxon>
        <taxon>Mycena</taxon>
    </lineage>
</organism>
<sequence length="759" mass="82971">MVDSTKTRQSTSASEQEVRFTDFLTLCGISFADFAREAGFSYQRCRNWFWRDPPQVPAKPDVQRAIQAIADKFRVSAPHTDWFNFGIGPAPRRIDGEASLVPSRNVAPGRFKLATGVVRVSYLETFSKESTPFVDIPSSLLHEDISLTVPSVRGFINPTDAMRGEIEKGDLCFVDTALREVAAEGIYAYKLGGVAMVRKIQIRGKDALRIQGTKPHEDALDLEGDELQDLEIGAVAPVMRIGDRMLKVTAKDCILVFGYALLFYGCRSLSVSHWLLSTGLRFGALILLPPRTWPFLIGADLLGSMSWHGDMISEFGIQWFVLTAMCPSLLAALPAGSIWLMNRQGSSPSLASSITRSLNASAVLSILTASVNLLALESIPKAAAPVLPAPVAAFGVYMLGNFLGCLMTVPWVTMVNIARRSDLASLRSDFYTIGGQSLKPVLGAVMMIVSLALANTFNKGDHAYVVTAILMIGVIVWCTMQNGWFAAAPLTLAANIALRILIKDVRNADLLTAQVLVAICSAIALVMGAAVTELKVRSQRFEQDSKEQKKIARGNLSLGEARIRRAAVALEQAYTRVVTTPVLHAVHQRSYAATAEESAALRWSVGVEPPAQMDSSIKAISRDRLDLRGLKLSLSSGEMLRHLQEADIYYSPRISSDANGLPSEMQSAIYTAHFEVISIFAHQFTPSRISVHLRVFGKKPHRSAVLMIKAWPAKKSVRDVPGPYITIDQLRGMATSFDGLLHSRMAAEHPYISVLLREG</sequence>
<dbReference type="Proteomes" id="UP000815677">
    <property type="component" value="Unassembled WGS sequence"/>
</dbReference>
<keyword evidence="5 6" id="KW-0472">Membrane</keyword>
<keyword evidence="2" id="KW-1003">Cell membrane</keyword>
<feature type="transmembrane region" description="Helical" evidence="6">
    <location>
        <begin position="391"/>
        <end position="417"/>
    </location>
</feature>
<feature type="transmembrane region" description="Helical" evidence="6">
    <location>
        <begin position="360"/>
        <end position="379"/>
    </location>
</feature>
<evidence type="ECO:0000313" key="8">
    <source>
        <dbReference type="EMBL" id="GAT43712.1"/>
    </source>
</evidence>
<evidence type="ECO:0000256" key="5">
    <source>
        <dbReference type="ARBA" id="ARBA00023136"/>
    </source>
</evidence>
<dbReference type="Pfam" id="PF05231">
    <property type="entry name" value="MASE1"/>
    <property type="match status" value="1"/>
</dbReference>
<reference evidence="8" key="1">
    <citation type="submission" date="2014-09" db="EMBL/GenBank/DDBJ databases">
        <title>Genome sequence of the luminous mushroom Mycena chlorophos for searching fungal bioluminescence genes.</title>
        <authorList>
            <person name="Tanaka Y."/>
            <person name="Kasuga D."/>
            <person name="Oba Y."/>
            <person name="Hase S."/>
            <person name="Sato K."/>
            <person name="Oba Y."/>
            <person name="Sakakibara Y."/>
        </authorList>
    </citation>
    <scope>NUCLEOTIDE SEQUENCE</scope>
</reference>
<evidence type="ECO:0000256" key="2">
    <source>
        <dbReference type="ARBA" id="ARBA00022475"/>
    </source>
</evidence>
<keyword evidence="3 6" id="KW-0812">Transmembrane</keyword>
<feature type="transmembrane region" description="Helical" evidence="6">
    <location>
        <begin position="508"/>
        <end position="531"/>
    </location>
</feature>
<evidence type="ECO:0000313" key="9">
    <source>
        <dbReference type="Proteomes" id="UP000815677"/>
    </source>
</evidence>
<keyword evidence="4 6" id="KW-1133">Transmembrane helix</keyword>
<gene>
    <name evidence="8" type="ORF">MCHLO_01382</name>
</gene>
<evidence type="ECO:0000259" key="7">
    <source>
        <dbReference type="Pfam" id="PF05231"/>
    </source>
</evidence>
<evidence type="ECO:0000256" key="3">
    <source>
        <dbReference type="ARBA" id="ARBA00022692"/>
    </source>
</evidence>
<dbReference type="InterPro" id="IPR007895">
    <property type="entry name" value="MASE1"/>
</dbReference>
<dbReference type="InterPro" id="IPR039418">
    <property type="entry name" value="LexA-like"/>
</dbReference>
<evidence type="ECO:0000256" key="6">
    <source>
        <dbReference type="SAM" id="Phobius"/>
    </source>
</evidence>
<accession>A0ABQ0KXS0</accession>
<dbReference type="EMBL" id="DF839222">
    <property type="protein sequence ID" value="GAT43712.1"/>
    <property type="molecule type" value="Genomic_DNA"/>
</dbReference>
<feature type="transmembrane region" description="Helical" evidence="6">
    <location>
        <begin position="254"/>
        <end position="276"/>
    </location>
</feature>
<evidence type="ECO:0000256" key="1">
    <source>
        <dbReference type="ARBA" id="ARBA00004651"/>
    </source>
</evidence>
<evidence type="ECO:0000256" key="4">
    <source>
        <dbReference type="ARBA" id="ARBA00022989"/>
    </source>
</evidence>
<proteinExistence type="predicted"/>
<dbReference type="CDD" id="cd06529">
    <property type="entry name" value="S24_LexA-like"/>
    <property type="match status" value="1"/>
</dbReference>
<feature type="transmembrane region" description="Helical" evidence="6">
    <location>
        <begin position="317"/>
        <end position="340"/>
    </location>
</feature>
<name>A0ABQ0KXS0_MYCCL</name>
<protein>
    <recommendedName>
        <fullName evidence="7">MASE1 domain-containing protein</fullName>
    </recommendedName>
</protein>